<dbReference type="PROSITE" id="PS50923">
    <property type="entry name" value="SUSHI"/>
    <property type="match status" value="4"/>
</dbReference>
<keyword evidence="11 15" id="KW-1015">Disulfide bond</keyword>
<reference evidence="18 19" key="1">
    <citation type="submission" date="2024-06" db="EMBL/GenBank/DDBJ databases">
        <authorList>
            <person name="Pan Q."/>
            <person name="Wen M."/>
            <person name="Jouanno E."/>
            <person name="Zahm M."/>
            <person name="Klopp C."/>
            <person name="Cabau C."/>
            <person name="Louis A."/>
            <person name="Berthelot C."/>
            <person name="Parey E."/>
            <person name="Roest Crollius H."/>
            <person name="Montfort J."/>
            <person name="Robinson-Rechavi M."/>
            <person name="Bouchez O."/>
            <person name="Lampietro C."/>
            <person name="Lopez Roques C."/>
            <person name="Donnadieu C."/>
            <person name="Postlethwait J."/>
            <person name="Bobe J."/>
            <person name="Verreycken H."/>
            <person name="Guiguen Y."/>
        </authorList>
    </citation>
    <scope>NUCLEOTIDE SEQUENCE [LARGE SCALE GENOMIC DNA]</scope>
    <source>
        <strain evidence="18">Up_M1</strain>
        <tissue evidence="18">Testis</tissue>
    </source>
</reference>
<evidence type="ECO:0000256" key="7">
    <source>
        <dbReference type="ARBA" id="ARBA00022674"/>
    </source>
</evidence>
<evidence type="ECO:0000256" key="5">
    <source>
        <dbReference type="ARBA" id="ARBA00022525"/>
    </source>
</evidence>
<dbReference type="GO" id="GO:0008201">
    <property type="term" value="F:heparin binding"/>
    <property type="evidence" value="ECO:0007669"/>
    <property type="project" value="UniProtKB-KW"/>
</dbReference>
<feature type="domain" description="Sushi" evidence="17">
    <location>
        <begin position="142"/>
        <end position="204"/>
    </location>
</feature>
<protein>
    <recommendedName>
        <fullName evidence="4">Beta-2-glycoprotein 1</fullName>
    </recommendedName>
    <alternativeName>
        <fullName evidence="13">Apolipoprotein H</fullName>
    </alternativeName>
    <alternativeName>
        <fullName evidence="14">Beta-2-glycoprotein I</fullName>
    </alternativeName>
</protein>
<dbReference type="InterPro" id="IPR000436">
    <property type="entry name" value="Sushi_SCR_CCP_dom"/>
</dbReference>
<feature type="disulfide bond" evidence="15">
    <location>
        <begin position="112"/>
        <end position="139"/>
    </location>
</feature>
<keyword evidence="5" id="KW-0964">Secreted</keyword>
<evidence type="ECO:0000256" key="16">
    <source>
        <dbReference type="SAM" id="SignalP"/>
    </source>
</evidence>
<dbReference type="Proteomes" id="UP001557470">
    <property type="component" value="Unassembled WGS sequence"/>
</dbReference>
<evidence type="ECO:0000256" key="3">
    <source>
        <dbReference type="ARBA" id="ARBA00004613"/>
    </source>
</evidence>
<evidence type="ECO:0000256" key="13">
    <source>
        <dbReference type="ARBA" id="ARBA00029855"/>
    </source>
</evidence>
<dbReference type="InterPro" id="IPR050350">
    <property type="entry name" value="Compl-Cell_Adhes-Reg"/>
</dbReference>
<keyword evidence="7" id="KW-0358">Heparin-binding</keyword>
<feature type="chain" id="PRO_5044753318" description="Beta-2-glycoprotein 1" evidence="16">
    <location>
        <begin position="22"/>
        <end position="349"/>
    </location>
</feature>
<keyword evidence="8 16" id="KW-0732">Signal</keyword>
<evidence type="ECO:0000256" key="4">
    <source>
        <dbReference type="ARBA" id="ARBA00020104"/>
    </source>
</evidence>
<gene>
    <name evidence="18" type="ORF">UPYG_G00067580</name>
</gene>
<dbReference type="CDD" id="cd00033">
    <property type="entry name" value="CCP"/>
    <property type="match status" value="4"/>
</dbReference>
<comment type="subcellular location">
    <subcellularLocation>
        <location evidence="2">Membrane</location>
    </subcellularLocation>
    <subcellularLocation>
        <location evidence="3">Secreted</location>
    </subcellularLocation>
</comment>
<comment type="function">
    <text evidence="1">Binds to various kinds of negatively charged substances such as heparin, phospholipids, and dextran sulfate. May prevent activation of the intrinsic blood coagulation cascade by binding to phospholipids on the surface of damaged cells.</text>
</comment>
<sequence length="349" mass="39125">MAPTLAYLLLCQLVLYTAVASKKECDRPLLSVGMDTDGLQRVYSPGDQVVVSCKRGFTPSPGLRTIICTARGDWTKTKLKCLTKSCSSPEPLDHGDMDFEDITYQSTITYTCHEGYSLHGARTVECLADGQWSMQKPKCLPVTCGLPPIPTYGKITYDRRFSGNTTMFGFGVNYECLPPLALIGNERGYCSANGKWTEPPECKLVTCPPPTNITNGYMTSDVNREHGYKETVRYGCNVDYMLDGPVEIECLSTGDWSEQPTCRAPCKIGITKGRIRYNGRKMWMKDFQQKMFSHKDIISFYCMDKNKKCTYEMSGQCLDGNLKIPECFEDPRLIDQFNSTSLPAELVPC</sequence>
<dbReference type="InterPro" id="IPR035976">
    <property type="entry name" value="Sushi/SCR/CCP_sf"/>
</dbReference>
<dbReference type="EMBL" id="JAGEUA010000002">
    <property type="protein sequence ID" value="KAL1006079.1"/>
    <property type="molecule type" value="Genomic_DNA"/>
</dbReference>
<dbReference type="Gene3D" id="2.10.70.10">
    <property type="entry name" value="Complement Module, domain 1"/>
    <property type="match status" value="5"/>
</dbReference>
<keyword evidence="12" id="KW-0325">Glycoprotein</keyword>
<feature type="disulfide bond" evidence="15">
    <location>
        <begin position="207"/>
        <end position="250"/>
    </location>
</feature>
<dbReference type="SUPFAM" id="SSF57535">
    <property type="entry name" value="Complement control module/SCR domain"/>
    <property type="match status" value="5"/>
</dbReference>
<feature type="disulfide bond" evidence="15">
    <location>
        <begin position="25"/>
        <end position="68"/>
    </location>
</feature>
<evidence type="ECO:0000256" key="6">
    <source>
        <dbReference type="ARBA" id="ARBA00022659"/>
    </source>
</evidence>
<proteinExistence type="predicted"/>
<dbReference type="Pfam" id="PF00084">
    <property type="entry name" value="Sushi"/>
    <property type="match status" value="4"/>
</dbReference>
<evidence type="ECO:0000256" key="10">
    <source>
        <dbReference type="ARBA" id="ARBA00023136"/>
    </source>
</evidence>
<keyword evidence="9" id="KW-0677">Repeat</keyword>
<dbReference type="PANTHER" id="PTHR19325">
    <property type="entry name" value="COMPLEMENT COMPONENT-RELATED SUSHI DOMAIN-CONTAINING"/>
    <property type="match status" value="1"/>
</dbReference>
<dbReference type="AlphaFoldDB" id="A0ABD0XDS8"/>
<evidence type="ECO:0000256" key="11">
    <source>
        <dbReference type="ARBA" id="ARBA00023157"/>
    </source>
</evidence>
<keyword evidence="6 15" id="KW-0768">Sushi</keyword>
<feature type="domain" description="Sushi" evidence="17">
    <location>
        <begin position="84"/>
        <end position="141"/>
    </location>
</feature>
<feature type="domain" description="Sushi" evidence="17">
    <location>
        <begin position="205"/>
        <end position="264"/>
    </location>
</feature>
<comment type="caution">
    <text evidence="18">The sequence shown here is derived from an EMBL/GenBank/DDBJ whole genome shotgun (WGS) entry which is preliminary data.</text>
</comment>
<evidence type="ECO:0000256" key="12">
    <source>
        <dbReference type="ARBA" id="ARBA00023180"/>
    </source>
</evidence>
<evidence type="ECO:0000256" key="8">
    <source>
        <dbReference type="ARBA" id="ARBA00022729"/>
    </source>
</evidence>
<feature type="domain" description="Sushi" evidence="17">
    <location>
        <begin position="23"/>
        <end position="83"/>
    </location>
</feature>
<dbReference type="PANTHER" id="PTHR19325:SF549">
    <property type="entry name" value="BETA-2-GLYCOPROTEIN 1"/>
    <property type="match status" value="1"/>
</dbReference>
<evidence type="ECO:0000256" key="15">
    <source>
        <dbReference type="PROSITE-ProRule" id="PRU00302"/>
    </source>
</evidence>
<dbReference type="FunFam" id="2.10.70.10:FF:000011">
    <property type="entry name" value="CUB and sushi domain-containing protein 3 isoform A"/>
    <property type="match status" value="1"/>
</dbReference>
<dbReference type="GO" id="GO:0005576">
    <property type="term" value="C:extracellular region"/>
    <property type="evidence" value="ECO:0007669"/>
    <property type="project" value="UniProtKB-SubCell"/>
</dbReference>
<dbReference type="GO" id="GO:0016020">
    <property type="term" value="C:membrane"/>
    <property type="evidence" value="ECO:0007669"/>
    <property type="project" value="UniProtKB-SubCell"/>
</dbReference>
<keyword evidence="10" id="KW-0472">Membrane</keyword>
<evidence type="ECO:0000256" key="14">
    <source>
        <dbReference type="ARBA" id="ARBA00033414"/>
    </source>
</evidence>
<evidence type="ECO:0000259" key="17">
    <source>
        <dbReference type="PROSITE" id="PS50923"/>
    </source>
</evidence>
<evidence type="ECO:0000256" key="2">
    <source>
        <dbReference type="ARBA" id="ARBA00004370"/>
    </source>
</evidence>
<name>A0ABD0XDS8_UMBPY</name>
<dbReference type="Pfam" id="PF09014">
    <property type="entry name" value="Sushi_2"/>
    <property type="match status" value="1"/>
</dbReference>
<evidence type="ECO:0000256" key="1">
    <source>
        <dbReference type="ARBA" id="ARBA00003651"/>
    </source>
</evidence>
<evidence type="ECO:0000256" key="9">
    <source>
        <dbReference type="ARBA" id="ARBA00022737"/>
    </source>
</evidence>
<comment type="caution">
    <text evidence="15">Lacks conserved residue(s) required for the propagation of feature annotation.</text>
</comment>
<organism evidence="18 19">
    <name type="scientific">Umbra pygmaea</name>
    <name type="common">Eastern mudminnow</name>
    <dbReference type="NCBI Taxonomy" id="75934"/>
    <lineage>
        <taxon>Eukaryota</taxon>
        <taxon>Metazoa</taxon>
        <taxon>Chordata</taxon>
        <taxon>Craniata</taxon>
        <taxon>Vertebrata</taxon>
        <taxon>Euteleostomi</taxon>
        <taxon>Actinopterygii</taxon>
        <taxon>Neopterygii</taxon>
        <taxon>Teleostei</taxon>
        <taxon>Protacanthopterygii</taxon>
        <taxon>Esociformes</taxon>
        <taxon>Umbridae</taxon>
        <taxon>Umbra</taxon>
    </lineage>
</organism>
<keyword evidence="19" id="KW-1185">Reference proteome</keyword>
<evidence type="ECO:0000313" key="18">
    <source>
        <dbReference type="EMBL" id="KAL1006079.1"/>
    </source>
</evidence>
<accession>A0ABD0XDS8</accession>
<evidence type="ECO:0000313" key="19">
    <source>
        <dbReference type="Proteomes" id="UP001557470"/>
    </source>
</evidence>
<dbReference type="InterPro" id="IPR015104">
    <property type="entry name" value="Sushi_2"/>
</dbReference>
<dbReference type="SMART" id="SM00032">
    <property type="entry name" value="CCP"/>
    <property type="match status" value="4"/>
</dbReference>
<feature type="signal peptide" evidence="16">
    <location>
        <begin position="1"/>
        <end position="21"/>
    </location>
</feature>